<dbReference type="GO" id="GO:0005524">
    <property type="term" value="F:ATP binding"/>
    <property type="evidence" value="ECO:0007669"/>
    <property type="project" value="UniProtKB-KW"/>
</dbReference>
<dbReference type="GO" id="GO:0009435">
    <property type="term" value="P:NAD+ biosynthetic process"/>
    <property type="evidence" value="ECO:0007669"/>
    <property type="project" value="UniProtKB-UniRule"/>
</dbReference>
<dbReference type="InterPro" id="IPR014729">
    <property type="entry name" value="Rossmann-like_a/b/a_fold"/>
</dbReference>
<dbReference type="UniPathway" id="UPA00253">
    <property type="reaction ID" value="UER00332"/>
</dbReference>
<dbReference type="Gene3D" id="3.40.50.620">
    <property type="entry name" value="HUPs"/>
    <property type="match status" value="1"/>
</dbReference>
<keyword evidence="7 11" id="KW-0547">Nucleotide-binding</keyword>
<name>A0A515DHA5_9BURK</name>
<evidence type="ECO:0000256" key="7">
    <source>
        <dbReference type="ARBA" id="ARBA00022741"/>
    </source>
</evidence>
<evidence type="ECO:0000256" key="8">
    <source>
        <dbReference type="ARBA" id="ARBA00022840"/>
    </source>
</evidence>
<evidence type="ECO:0000256" key="6">
    <source>
        <dbReference type="ARBA" id="ARBA00022695"/>
    </source>
</evidence>
<dbReference type="GO" id="GO:0004515">
    <property type="term" value="F:nicotinate-nucleotide adenylyltransferase activity"/>
    <property type="evidence" value="ECO:0007669"/>
    <property type="project" value="UniProtKB-UniRule"/>
</dbReference>
<dbReference type="RefSeq" id="WP_142821210.1">
    <property type="nucleotide sequence ID" value="NZ_CP035503.1"/>
</dbReference>
<dbReference type="CDD" id="cd02165">
    <property type="entry name" value="NMNAT"/>
    <property type="match status" value="1"/>
</dbReference>
<proteinExistence type="inferred from homology"/>
<comment type="function">
    <text evidence="1 11">Catalyzes the reversible adenylation of nicotinate mononucleotide (NaMN) to nicotinic acid adenine dinucleotide (NaAD).</text>
</comment>
<evidence type="ECO:0000256" key="9">
    <source>
        <dbReference type="ARBA" id="ARBA00023027"/>
    </source>
</evidence>
<dbReference type="KEGG" id="rhf:EUB48_10840"/>
<evidence type="ECO:0000256" key="1">
    <source>
        <dbReference type="ARBA" id="ARBA00002324"/>
    </source>
</evidence>
<protein>
    <recommendedName>
        <fullName evidence="11">Probable nicotinate-nucleotide adenylyltransferase</fullName>
        <ecNumber evidence="11">2.7.7.18</ecNumber>
    </recommendedName>
    <alternativeName>
        <fullName evidence="11">Deamido-NAD(+) diphosphorylase</fullName>
    </alternativeName>
    <alternativeName>
        <fullName evidence="11">Deamido-NAD(+) pyrophosphorylase</fullName>
    </alternativeName>
    <alternativeName>
        <fullName evidence="11">Nicotinate mononucleotide adenylyltransferase</fullName>
        <shortName evidence="11">NaMN adenylyltransferase</shortName>
    </alternativeName>
</protein>
<comment type="catalytic activity">
    <reaction evidence="10 11">
        <text>nicotinate beta-D-ribonucleotide + ATP + H(+) = deamido-NAD(+) + diphosphate</text>
        <dbReference type="Rhea" id="RHEA:22860"/>
        <dbReference type="ChEBI" id="CHEBI:15378"/>
        <dbReference type="ChEBI" id="CHEBI:30616"/>
        <dbReference type="ChEBI" id="CHEBI:33019"/>
        <dbReference type="ChEBI" id="CHEBI:57502"/>
        <dbReference type="ChEBI" id="CHEBI:58437"/>
        <dbReference type="EC" id="2.7.7.18"/>
    </reaction>
</comment>
<dbReference type="AlphaFoldDB" id="A0A515DHA5"/>
<dbReference type="NCBIfam" id="TIGR00482">
    <property type="entry name" value="nicotinate (nicotinamide) nucleotide adenylyltransferase"/>
    <property type="match status" value="1"/>
</dbReference>
<keyword evidence="4 11" id="KW-0662">Pyridine nucleotide biosynthesis</keyword>
<dbReference type="PANTHER" id="PTHR39321">
    <property type="entry name" value="NICOTINATE-NUCLEOTIDE ADENYLYLTRANSFERASE-RELATED"/>
    <property type="match status" value="1"/>
</dbReference>
<organism evidence="13 14">
    <name type="scientific">Rhodoferax sediminis</name>
    <dbReference type="NCBI Taxonomy" id="2509614"/>
    <lineage>
        <taxon>Bacteria</taxon>
        <taxon>Pseudomonadati</taxon>
        <taxon>Pseudomonadota</taxon>
        <taxon>Betaproteobacteria</taxon>
        <taxon>Burkholderiales</taxon>
        <taxon>Comamonadaceae</taxon>
        <taxon>Rhodoferax</taxon>
    </lineage>
</organism>
<dbReference type="EMBL" id="CP035503">
    <property type="protein sequence ID" value="QDL39757.1"/>
    <property type="molecule type" value="Genomic_DNA"/>
</dbReference>
<dbReference type="InterPro" id="IPR005248">
    <property type="entry name" value="NadD/NMNAT"/>
</dbReference>
<keyword evidence="9 11" id="KW-0520">NAD</keyword>
<comment type="pathway">
    <text evidence="2 11">Cofactor biosynthesis; NAD(+) biosynthesis; deamido-NAD(+) from nicotinate D-ribonucleotide: step 1/1.</text>
</comment>
<accession>A0A515DHA5</accession>
<reference evidence="13 14" key="1">
    <citation type="submission" date="2019-01" db="EMBL/GenBank/DDBJ databases">
        <title>Genomic insights into a novel species Rhodoferax sp.</title>
        <authorList>
            <person name="Jin L."/>
        </authorList>
    </citation>
    <scope>NUCLEOTIDE SEQUENCE [LARGE SCALE GENOMIC DNA]</scope>
    <source>
        <strain evidence="13 14">CHu59-6-5</strain>
    </source>
</reference>
<dbReference type="PANTHER" id="PTHR39321:SF3">
    <property type="entry name" value="PHOSPHOPANTETHEINE ADENYLYLTRANSFERASE"/>
    <property type="match status" value="1"/>
</dbReference>
<dbReference type="HAMAP" id="MF_00244">
    <property type="entry name" value="NaMN_adenylyltr"/>
    <property type="match status" value="1"/>
</dbReference>
<gene>
    <name evidence="11 13" type="primary">nadD</name>
    <name evidence="13" type="ORF">EUB48_10840</name>
</gene>
<dbReference type="OrthoDB" id="5295945at2"/>
<evidence type="ECO:0000256" key="3">
    <source>
        <dbReference type="ARBA" id="ARBA00009014"/>
    </source>
</evidence>
<evidence type="ECO:0000256" key="5">
    <source>
        <dbReference type="ARBA" id="ARBA00022679"/>
    </source>
</evidence>
<dbReference type="Proteomes" id="UP000316798">
    <property type="component" value="Chromosome"/>
</dbReference>
<keyword evidence="8 11" id="KW-0067">ATP-binding</keyword>
<evidence type="ECO:0000256" key="11">
    <source>
        <dbReference type="HAMAP-Rule" id="MF_00244"/>
    </source>
</evidence>
<dbReference type="SUPFAM" id="SSF52374">
    <property type="entry name" value="Nucleotidylyl transferase"/>
    <property type="match status" value="1"/>
</dbReference>
<feature type="domain" description="Cytidyltransferase-like" evidence="12">
    <location>
        <begin position="1"/>
        <end position="164"/>
    </location>
</feature>
<dbReference type="Pfam" id="PF01467">
    <property type="entry name" value="CTP_transf_like"/>
    <property type="match status" value="1"/>
</dbReference>
<evidence type="ECO:0000313" key="13">
    <source>
        <dbReference type="EMBL" id="QDL39757.1"/>
    </source>
</evidence>
<dbReference type="EC" id="2.7.7.18" evidence="11"/>
<dbReference type="InterPro" id="IPR004821">
    <property type="entry name" value="Cyt_trans-like"/>
</dbReference>
<evidence type="ECO:0000259" key="12">
    <source>
        <dbReference type="Pfam" id="PF01467"/>
    </source>
</evidence>
<keyword evidence="6 11" id="KW-0548">Nucleotidyltransferase</keyword>
<evidence type="ECO:0000256" key="10">
    <source>
        <dbReference type="ARBA" id="ARBA00048721"/>
    </source>
</evidence>
<keyword evidence="5 11" id="KW-0808">Transferase</keyword>
<evidence type="ECO:0000313" key="14">
    <source>
        <dbReference type="Proteomes" id="UP000316798"/>
    </source>
</evidence>
<evidence type="ECO:0000256" key="4">
    <source>
        <dbReference type="ARBA" id="ARBA00022642"/>
    </source>
</evidence>
<sequence length="197" mass="21673">MFGGAFDPPHNAHVALVQAAMAQLQLDELRIFPTGHAWHKPRVLTPAQHRLAMARLAFAGLPGVVVDDREMLRAGPTYTIDTLRELAREQPGAQLYLIMGADQARALPSWHRWQDLLRAATISIAERQQPERAGAGFDAKNYPQGRFAPLQLPPMPVSATQVRALAAKPHNTAQGIAQLVPGPVARYIEQHHLYLAP</sequence>
<comment type="similarity">
    <text evidence="3 11">Belongs to the NadD family.</text>
</comment>
<keyword evidence="14" id="KW-1185">Reference proteome</keyword>
<evidence type="ECO:0000256" key="2">
    <source>
        <dbReference type="ARBA" id="ARBA00005019"/>
    </source>
</evidence>